<evidence type="ECO:0000259" key="9">
    <source>
        <dbReference type="PROSITE" id="PS50112"/>
    </source>
</evidence>
<dbReference type="PROSITE" id="PS50113">
    <property type="entry name" value="PAC"/>
    <property type="match status" value="1"/>
</dbReference>
<dbReference type="KEGG" id="blq:L21SP5_03918"/>
<keyword evidence="3 6" id="KW-0597">Phosphoprotein</keyword>
<dbReference type="STRING" id="1307839.L21SP5_03918"/>
<dbReference type="InterPro" id="IPR036097">
    <property type="entry name" value="HisK_dim/P_sf"/>
</dbReference>
<dbReference type="CDD" id="cd00082">
    <property type="entry name" value="HisKA"/>
    <property type="match status" value="1"/>
</dbReference>
<evidence type="ECO:0000256" key="5">
    <source>
        <dbReference type="ARBA" id="ARBA00022777"/>
    </source>
</evidence>
<dbReference type="InterPro" id="IPR000700">
    <property type="entry name" value="PAS-assoc_C"/>
</dbReference>
<dbReference type="CDD" id="cd16922">
    <property type="entry name" value="HATPase_EvgS-ArcB-TorS-like"/>
    <property type="match status" value="1"/>
</dbReference>
<gene>
    <name evidence="11" type="primary">luxQ_15</name>
    <name evidence="11" type="ORF">L21SP5_03918</name>
</gene>
<dbReference type="SMART" id="SM00388">
    <property type="entry name" value="HisKA"/>
    <property type="match status" value="1"/>
</dbReference>
<dbReference type="SUPFAM" id="SSF55874">
    <property type="entry name" value="ATPase domain of HSP90 chaperone/DNA topoisomerase II/histidine kinase"/>
    <property type="match status" value="1"/>
</dbReference>
<dbReference type="Gene3D" id="1.10.287.130">
    <property type="match status" value="1"/>
</dbReference>
<dbReference type="SMART" id="SM00091">
    <property type="entry name" value="PAS"/>
    <property type="match status" value="1"/>
</dbReference>
<dbReference type="Pfam" id="PF13426">
    <property type="entry name" value="PAS_9"/>
    <property type="match status" value="1"/>
</dbReference>
<dbReference type="InterPro" id="IPR035965">
    <property type="entry name" value="PAS-like_dom_sf"/>
</dbReference>
<dbReference type="EC" id="2.7.13.3" evidence="2"/>
<name>A0A0S2I5R0_9BACT</name>
<dbReference type="InterPro" id="IPR004358">
    <property type="entry name" value="Sig_transdc_His_kin-like_C"/>
</dbReference>
<dbReference type="InterPro" id="IPR005467">
    <property type="entry name" value="His_kinase_dom"/>
</dbReference>
<dbReference type="PATRIC" id="fig|1307839.3.peg.4184"/>
<evidence type="ECO:0000259" key="7">
    <source>
        <dbReference type="PROSITE" id="PS50109"/>
    </source>
</evidence>
<dbReference type="Gene3D" id="3.30.565.10">
    <property type="entry name" value="Histidine kinase-like ATPase, C-terminal domain"/>
    <property type="match status" value="1"/>
</dbReference>
<feature type="modified residue" description="4-aspartylphosphate" evidence="6">
    <location>
        <position position="57"/>
    </location>
</feature>
<feature type="modified residue" description="4-aspartylphosphate" evidence="6">
    <location>
        <position position="569"/>
    </location>
</feature>
<dbReference type="InterPro" id="IPR036890">
    <property type="entry name" value="HATPase_C_sf"/>
</dbReference>
<reference evidence="11 12" key="1">
    <citation type="submission" date="2015-11" db="EMBL/GenBank/DDBJ databases">
        <title>Description and complete genome sequence of a novel strain predominating in hypersaline microbial mats and representing a new family of the Bacteriodetes phylum.</title>
        <authorList>
            <person name="Spring S."/>
            <person name="Bunk B."/>
            <person name="Sproer C."/>
            <person name="Klenk H.-P."/>
        </authorList>
    </citation>
    <scope>NUCLEOTIDE SEQUENCE [LARGE SCALE GENOMIC DNA]</scope>
    <source>
        <strain evidence="11 12">L21-Spi-D4</strain>
    </source>
</reference>
<dbReference type="Proteomes" id="UP000064893">
    <property type="component" value="Chromosome"/>
</dbReference>
<dbReference type="SUPFAM" id="SSF55785">
    <property type="entry name" value="PYP-like sensor domain (PAS domain)"/>
    <property type="match status" value="1"/>
</dbReference>
<dbReference type="FunFam" id="3.30.565.10:FF:000010">
    <property type="entry name" value="Sensor histidine kinase RcsC"/>
    <property type="match status" value="1"/>
</dbReference>
<evidence type="ECO:0000256" key="4">
    <source>
        <dbReference type="ARBA" id="ARBA00022679"/>
    </source>
</evidence>
<dbReference type="InterPro" id="IPR003661">
    <property type="entry name" value="HisK_dim/P_dom"/>
</dbReference>
<evidence type="ECO:0000256" key="1">
    <source>
        <dbReference type="ARBA" id="ARBA00000085"/>
    </source>
</evidence>
<protein>
    <recommendedName>
        <fullName evidence="2">histidine kinase</fullName>
        <ecNumber evidence="2">2.7.13.3</ecNumber>
    </recommendedName>
</protein>
<dbReference type="SMART" id="SM00448">
    <property type="entry name" value="REC"/>
    <property type="match status" value="2"/>
</dbReference>
<dbReference type="SMART" id="SM00387">
    <property type="entry name" value="HATPase_c"/>
    <property type="match status" value="1"/>
</dbReference>
<dbReference type="OrthoDB" id="9796457at2"/>
<dbReference type="Gene3D" id="3.40.50.2300">
    <property type="match status" value="2"/>
</dbReference>
<dbReference type="InterPro" id="IPR003594">
    <property type="entry name" value="HATPase_dom"/>
</dbReference>
<evidence type="ECO:0000256" key="3">
    <source>
        <dbReference type="ARBA" id="ARBA00022553"/>
    </source>
</evidence>
<dbReference type="InterPro" id="IPR000014">
    <property type="entry name" value="PAS"/>
</dbReference>
<dbReference type="CDD" id="cd00156">
    <property type="entry name" value="REC"/>
    <property type="match status" value="1"/>
</dbReference>
<dbReference type="Gene3D" id="3.30.450.20">
    <property type="entry name" value="PAS domain"/>
    <property type="match status" value="1"/>
</dbReference>
<feature type="domain" description="PAC" evidence="10">
    <location>
        <begin position="215"/>
        <end position="265"/>
    </location>
</feature>
<evidence type="ECO:0000313" key="12">
    <source>
        <dbReference type="Proteomes" id="UP000064893"/>
    </source>
</evidence>
<dbReference type="AlphaFoldDB" id="A0A0S2I5R0"/>
<dbReference type="GO" id="GO:0000155">
    <property type="term" value="F:phosphorelay sensor kinase activity"/>
    <property type="evidence" value="ECO:0007669"/>
    <property type="project" value="InterPro"/>
</dbReference>
<evidence type="ECO:0000256" key="6">
    <source>
        <dbReference type="PROSITE-ProRule" id="PRU00169"/>
    </source>
</evidence>
<evidence type="ECO:0000259" key="10">
    <source>
        <dbReference type="PROSITE" id="PS50113"/>
    </source>
</evidence>
<organism evidence="11 12">
    <name type="scientific">Salinivirga cyanobacteriivorans</name>
    <dbReference type="NCBI Taxonomy" id="1307839"/>
    <lineage>
        <taxon>Bacteria</taxon>
        <taxon>Pseudomonadati</taxon>
        <taxon>Bacteroidota</taxon>
        <taxon>Bacteroidia</taxon>
        <taxon>Bacteroidales</taxon>
        <taxon>Salinivirgaceae</taxon>
        <taxon>Salinivirga</taxon>
    </lineage>
</organism>
<feature type="domain" description="Response regulatory" evidence="8">
    <location>
        <begin position="6"/>
        <end position="122"/>
    </location>
</feature>
<dbReference type="NCBIfam" id="TIGR00229">
    <property type="entry name" value="sensory_box"/>
    <property type="match status" value="1"/>
</dbReference>
<dbReference type="Pfam" id="PF02518">
    <property type="entry name" value="HATPase_c"/>
    <property type="match status" value="1"/>
</dbReference>
<evidence type="ECO:0000256" key="2">
    <source>
        <dbReference type="ARBA" id="ARBA00012438"/>
    </source>
</evidence>
<keyword evidence="5 11" id="KW-0418">Kinase</keyword>
<dbReference type="RefSeq" id="WP_057954765.1">
    <property type="nucleotide sequence ID" value="NZ_CP013118.1"/>
</dbReference>
<dbReference type="PROSITE" id="PS50112">
    <property type="entry name" value="PAS"/>
    <property type="match status" value="1"/>
</dbReference>
<dbReference type="SUPFAM" id="SSF47384">
    <property type="entry name" value="Homodimeric domain of signal transducing histidine kinase"/>
    <property type="match status" value="1"/>
</dbReference>
<dbReference type="EMBL" id="CP013118">
    <property type="protein sequence ID" value="ALO17509.1"/>
    <property type="molecule type" value="Genomic_DNA"/>
</dbReference>
<dbReference type="PANTHER" id="PTHR43047">
    <property type="entry name" value="TWO-COMPONENT HISTIDINE PROTEIN KINASE"/>
    <property type="match status" value="1"/>
</dbReference>
<feature type="domain" description="Response regulatory" evidence="8">
    <location>
        <begin position="519"/>
        <end position="634"/>
    </location>
</feature>
<feature type="domain" description="PAS" evidence="9">
    <location>
        <begin position="140"/>
        <end position="211"/>
    </location>
</feature>
<dbReference type="Pfam" id="PF00072">
    <property type="entry name" value="Response_reg"/>
    <property type="match status" value="2"/>
</dbReference>
<dbReference type="Pfam" id="PF00512">
    <property type="entry name" value="HisKA"/>
    <property type="match status" value="1"/>
</dbReference>
<dbReference type="InterPro" id="IPR001789">
    <property type="entry name" value="Sig_transdc_resp-reg_receiver"/>
</dbReference>
<comment type="catalytic activity">
    <reaction evidence="1">
        <text>ATP + protein L-histidine = ADP + protein N-phospho-L-histidine.</text>
        <dbReference type="EC" id="2.7.13.3"/>
    </reaction>
</comment>
<proteinExistence type="predicted"/>
<feature type="domain" description="Histidine kinase" evidence="7">
    <location>
        <begin position="283"/>
        <end position="500"/>
    </location>
</feature>
<sequence length="635" mass="72702">MNEKLKILIAEDLDSDAEFAIRELKKEFHDINTQVVDTEVGFKAALDKFEPDAVVSDYRMPSFNGLKALEITKKVKPFMAFVILTGSMNEDTAVECMKAGADDYVIKEHIRRLGPSLRAALRNKKIEREHYTAEQSLKESEERYRSLIEYSNDGILLLLSNQIILVNKKLEKIFGYTRQEIEQEDFDIMQLIAEESQQVLRQRFEKVLTGEPISSNYEFRGITKQGEQIELEASVSYIHTKDGVVTQAIIRDITEKNQDKRALIKAKEKAEESDKLKSAFLLNISHEVRTPLNGILGFVNLLTSTDIDESKKLLYAEQIKNSSYRLMNTITDIIELSRIETDQLQYKESKIDLEEFIHELHEEFKDKAEQKGLKWHANISEQLNYNIFTDREKLNQIMHYLLDNAIKYTNHGEVRIDCNVSDDNIEINVKDTGIGIHEDRQKAVFDRFVQADTSMSRDYEGTGLGLTISQGLAKLLDGDITVKSEKGQGSVFKLVLPCKTEAKTNVKQEIEKQNLDNVKIMIVDDEETSLMYLEVLLADSFNEILVAKNGFEAIELCKGNPDIDIILMDLKMPQMDGYTATQEIRSFNRDVVIIAQSAHAFDENIKKALDLGCDDYITKPVSHKRVLKKIEKFLN</sequence>
<dbReference type="CDD" id="cd17546">
    <property type="entry name" value="REC_hyHK_CKI1_RcsC-like"/>
    <property type="match status" value="1"/>
</dbReference>
<keyword evidence="4 11" id="KW-0808">Transferase</keyword>
<evidence type="ECO:0000313" key="11">
    <source>
        <dbReference type="EMBL" id="ALO17509.1"/>
    </source>
</evidence>
<dbReference type="PRINTS" id="PR00344">
    <property type="entry name" value="BCTRLSENSOR"/>
</dbReference>
<accession>A0A0S2I5R0</accession>
<dbReference type="SUPFAM" id="SSF52172">
    <property type="entry name" value="CheY-like"/>
    <property type="match status" value="2"/>
</dbReference>
<dbReference type="PROSITE" id="PS50110">
    <property type="entry name" value="RESPONSE_REGULATORY"/>
    <property type="match status" value="2"/>
</dbReference>
<keyword evidence="12" id="KW-1185">Reference proteome</keyword>
<dbReference type="CDD" id="cd00130">
    <property type="entry name" value="PAS"/>
    <property type="match status" value="1"/>
</dbReference>
<evidence type="ECO:0000259" key="8">
    <source>
        <dbReference type="PROSITE" id="PS50110"/>
    </source>
</evidence>
<dbReference type="PROSITE" id="PS50109">
    <property type="entry name" value="HIS_KIN"/>
    <property type="match status" value="1"/>
</dbReference>
<dbReference type="InterPro" id="IPR011006">
    <property type="entry name" value="CheY-like_superfamily"/>
</dbReference>